<feature type="region of interest" description="Disordered" evidence="1">
    <location>
        <begin position="260"/>
        <end position="280"/>
    </location>
</feature>
<accession>D6XVX3</accession>
<keyword evidence="4" id="KW-1185">Reference proteome</keyword>
<feature type="compositionally biased region" description="Basic and acidic residues" evidence="1">
    <location>
        <begin position="260"/>
        <end position="271"/>
    </location>
</feature>
<name>D6XVX3_BACIE</name>
<feature type="transmembrane region" description="Helical" evidence="2">
    <location>
        <begin position="223"/>
        <end position="245"/>
    </location>
</feature>
<dbReference type="KEGG" id="bse:Bsel_0199"/>
<gene>
    <name evidence="3" type="ordered locus">Bsel_0199</name>
</gene>
<dbReference type="EMBL" id="CP001791">
    <property type="protein sequence ID" value="ADH97746.1"/>
    <property type="molecule type" value="Genomic_DNA"/>
</dbReference>
<evidence type="ECO:0000313" key="4">
    <source>
        <dbReference type="Proteomes" id="UP000000271"/>
    </source>
</evidence>
<keyword evidence="2" id="KW-0472">Membrane</keyword>
<dbReference type="Proteomes" id="UP000000271">
    <property type="component" value="Chromosome"/>
</dbReference>
<keyword evidence="2" id="KW-1133">Transmembrane helix</keyword>
<reference evidence="3" key="1">
    <citation type="submission" date="2009-10" db="EMBL/GenBank/DDBJ databases">
        <title>Complete sequence of Bacillus selenitireducens MLS10.</title>
        <authorList>
            <consortium name="US DOE Joint Genome Institute"/>
            <person name="Lucas S."/>
            <person name="Copeland A."/>
            <person name="Lapidus A."/>
            <person name="Glavina del Rio T."/>
            <person name="Dalin E."/>
            <person name="Tice H."/>
            <person name="Bruce D."/>
            <person name="Goodwin L."/>
            <person name="Pitluck S."/>
            <person name="Sims D."/>
            <person name="Brettin T."/>
            <person name="Detter J.C."/>
            <person name="Han C."/>
            <person name="Larimer F."/>
            <person name="Land M."/>
            <person name="Hauser L."/>
            <person name="Kyrpides N."/>
            <person name="Ovchinnikova G."/>
            <person name="Stolz J."/>
        </authorList>
    </citation>
    <scope>NUCLEOTIDE SEQUENCE [LARGE SCALE GENOMIC DNA]</scope>
    <source>
        <strain evidence="3">MLS10</strain>
    </source>
</reference>
<sequence length="430" mass="50768">MDEQDQRKLVELYLTSTLAMIVFEEKILRDEIDNILKWLDRSSSPQFKDNYRKFLDLFEQDMQDRIFEEIHNHRLFEGTSVFSTKSFNANKIGDFKERGKKNVRNIFDHHDNQGNNQLNDEIELDNEKNDINVVQTLRQSFNDREAWDLLLSSVMAVIFVSNLIYFISLVIAGSENMEGIYNELLLITAIFIVLSYNVYRNHYPYHHSTLYINPPVLSVKNNLIIAVTGSLIANLIMVIAFYSYYDQLIDSSVDHVSEGITHEETEERDGNEQADSQISENERVDDAKRNYLVSIADEMNFIYEELHYMSEYLYSDHYTLEEQIEELEFLYDVLYESAHRPLYNDDYMRILNDYYYAIELFAIFVNTIISDIENLGYISDQEFAQQVQYYEDGVELFYKGVEDFEFHLINLGEIDEYGVILDYYDDGDTI</sequence>
<organism evidence="3 4">
    <name type="scientific">Bacillus selenitireducens (strain ATCC 700615 / DSM 15326 / MLS10)</name>
    <dbReference type="NCBI Taxonomy" id="439292"/>
    <lineage>
        <taxon>Bacteria</taxon>
        <taxon>Bacillati</taxon>
        <taxon>Bacillota</taxon>
        <taxon>Bacilli</taxon>
        <taxon>Bacillales</taxon>
        <taxon>Bacillaceae</taxon>
        <taxon>Salisediminibacterium</taxon>
    </lineage>
</organism>
<keyword evidence="2" id="KW-0812">Transmembrane</keyword>
<evidence type="ECO:0000256" key="1">
    <source>
        <dbReference type="SAM" id="MobiDB-lite"/>
    </source>
</evidence>
<feature type="transmembrane region" description="Helical" evidence="2">
    <location>
        <begin position="149"/>
        <end position="173"/>
    </location>
</feature>
<proteinExistence type="predicted"/>
<dbReference type="AlphaFoldDB" id="D6XVX3"/>
<protein>
    <submittedName>
        <fullName evidence="3">Uncharacterized protein</fullName>
    </submittedName>
</protein>
<dbReference type="HOGENOM" id="CLU_637219_0_0_9"/>
<evidence type="ECO:0000313" key="3">
    <source>
        <dbReference type="EMBL" id="ADH97746.1"/>
    </source>
</evidence>
<dbReference type="STRING" id="439292.Bsel_0199"/>
<feature type="transmembrane region" description="Helical" evidence="2">
    <location>
        <begin position="179"/>
        <end position="199"/>
    </location>
</feature>
<evidence type="ECO:0000256" key="2">
    <source>
        <dbReference type="SAM" id="Phobius"/>
    </source>
</evidence>